<dbReference type="InterPro" id="IPR050951">
    <property type="entry name" value="Retrovirus_Pol_polyprotein"/>
</dbReference>
<evidence type="ECO:0000256" key="6">
    <source>
        <dbReference type="ARBA" id="ARBA00022918"/>
    </source>
</evidence>
<dbReference type="STRING" id="2769.R7Q5S0"/>
<keyword evidence="11" id="KW-1185">Reference proteome</keyword>
<dbReference type="Gene3D" id="1.10.340.70">
    <property type="match status" value="1"/>
</dbReference>
<dbReference type="PANTHER" id="PTHR37984:SF5">
    <property type="entry name" value="PROTEIN NYNRIN-LIKE"/>
    <property type="match status" value="1"/>
</dbReference>
<evidence type="ECO:0000259" key="8">
    <source>
        <dbReference type="PROSITE" id="PS50013"/>
    </source>
</evidence>
<protein>
    <recommendedName>
        <fullName evidence="12">Integrase catalytic domain-containing protein</fullName>
    </recommendedName>
</protein>
<dbReference type="GO" id="GO:0004519">
    <property type="term" value="F:endonuclease activity"/>
    <property type="evidence" value="ECO:0007669"/>
    <property type="project" value="UniProtKB-KW"/>
</dbReference>
<dbReference type="RefSeq" id="XP_005712497.1">
    <property type="nucleotide sequence ID" value="XM_005712440.1"/>
</dbReference>
<feature type="domain" description="Chromo" evidence="8">
    <location>
        <begin position="719"/>
        <end position="749"/>
    </location>
</feature>
<evidence type="ECO:0008006" key="12">
    <source>
        <dbReference type="Google" id="ProtNLM"/>
    </source>
</evidence>
<gene>
    <name evidence="10" type="ORF">CHC_T00001590001</name>
</gene>
<dbReference type="PROSITE" id="PS50994">
    <property type="entry name" value="INTEGRASE"/>
    <property type="match status" value="1"/>
</dbReference>
<evidence type="ECO:0000256" key="5">
    <source>
        <dbReference type="ARBA" id="ARBA00022801"/>
    </source>
</evidence>
<evidence type="ECO:0000256" key="3">
    <source>
        <dbReference type="ARBA" id="ARBA00022722"/>
    </source>
</evidence>
<dbReference type="Gene3D" id="3.10.20.370">
    <property type="match status" value="1"/>
</dbReference>
<keyword evidence="1" id="KW-0808">Transferase</keyword>
<evidence type="ECO:0000256" key="7">
    <source>
        <dbReference type="SAM" id="MobiDB-lite"/>
    </source>
</evidence>
<evidence type="ECO:0000259" key="9">
    <source>
        <dbReference type="PROSITE" id="PS50994"/>
    </source>
</evidence>
<dbReference type="Gene3D" id="2.40.50.40">
    <property type="match status" value="1"/>
</dbReference>
<accession>R7Q5S0</accession>
<dbReference type="Pfam" id="PF17917">
    <property type="entry name" value="RT_RNaseH"/>
    <property type="match status" value="1"/>
</dbReference>
<evidence type="ECO:0000313" key="11">
    <source>
        <dbReference type="Proteomes" id="UP000012073"/>
    </source>
</evidence>
<dbReference type="Gene3D" id="3.30.420.10">
    <property type="entry name" value="Ribonuclease H-like superfamily/Ribonuclease H"/>
    <property type="match status" value="1"/>
</dbReference>
<evidence type="ECO:0000256" key="4">
    <source>
        <dbReference type="ARBA" id="ARBA00022759"/>
    </source>
</evidence>
<dbReference type="Pfam" id="PF17921">
    <property type="entry name" value="Integrase_H2C2"/>
    <property type="match status" value="1"/>
</dbReference>
<dbReference type="AlphaFoldDB" id="R7Q5S0"/>
<keyword evidence="2" id="KW-0548">Nucleotidyltransferase</keyword>
<sequence>MTRKDSDPDFYNPTEDQLQAFENLKECMIAPPILALPRHGRPYMIDTDASAYQLSCTLLQEHDQPNDWRPVGYWSYSLNDSERNYSATERECFAVVWAVRTLRPYVEGTKFTVRTDHEALRWLMSLTESSGRLTRWQLRLAEYDFTIQYRPGLLHQVPDALSRLVSPRVADKPRPSVEVDDDIPTFDAGTTVRDVSNELAGHVCIASCDHEVEHIFATTRNLASSRRRSRARARHEPRGDDEAPALQGPNSFWQENDEFDATDIERTADHEAGAPDSSVAPLQDDLPASLTIEEIAEEKRVDDFCQTVLARRSESRDSAFLEDHQGVLKRRHPFDPAIVQVVVPRTLRAGLLSLCHNPVIAGHPGQNRMYYALRREYYWPHLAADVAATVRGCRTCAMNPVKLRKHLNRLRLFPATRPLESLAIDILGPLPKTKSGKRFLLVITDRFSKLTQVVAFRTITAYTVAVAFCESWVFKYGVPRTLLSDNGPQFNAKFFHSTCRVLGITNMYTSAYHPQTNGQVERYNRTIAAMLRNYVGEHQDDWDMYVGPLTYAYNSHVHRTTNTTPFELVLSRPPPEFSLRRIDGDVAPADRGNQRAEFLKTLNSTIQRAYGSLRRTQARYKRDFDKRIRRINSRLHPGEYVYLNPTDGGKTSNKLASPAVGPYRVLANDHRTITIDRDGVTERVSADRCVYAPPPTDALRASTTTPADLADKVREGTQYAVERLLKHRDMEDGTIEFLIKWADFDTPTWTVRTHVPEELVSRYAQRLRKRTGMDLNSNVNADVHA</sequence>
<evidence type="ECO:0000256" key="1">
    <source>
        <dbReference type="ARBA" id="ARBA00022679"/>
    </source>
</evidence>
<keyword evidence="3" id="KW-0540">Nuclease</keyword>
<name>R7Q5S0_CHOCR</name>
<feature type="region of interest" description="Disordered" evidence="7">
    <location>
        <begin position="226"/>
        <end position="253"/>
    </location>
</feature>
<dbReference type="GO" id="GO:0016787">
    <property type="term" value="F:hydrolase activity"/>
    <property type="evidence" value="ECO:0007669"/>
    <property type="project" value="UniProtKB-KW"/>
</dbReference>
<evidence type="ECO:0000256" key="2">
    <source>
        <dbReference type="ARBA" id="ARBA00022695"/>
    </source>
</evidence>
<dbReference type="InterPro" id="IPR016197">
    <property type="entry name" value="Chromo-like_dom_sf"/>
</dbReference>
<dbReference type="GO" id="GO:0015074">
    <property type="term" value="P:DNA integration"/>
    <property type="evidence" value="ECO:0007669"/>
    <property type="project" value="InterPro"/>
</dbReference>
<dbReference type="CDD" id="cd00024">
    <property type="entry name" value="CD_CSD"/>
    <property type="match status" value="1"/>
</dbReference>
<dbReference type="SUPFAM" id="SSF56672">
    <property type="entry name" value="DNA/RNA polymerases"/>
    <property type="match status" value="1"/>
</dbReference>
<dbReference type="InterPro" id="IPR041373">
    <property type="entry name" value="RT_RNaseH"/>
</dbReference>
<dbReference type="GO" id="GO:0003964">
    <property type="term" value="F:RNA-directed DNA polymerase activity"/>
    <property type="evidence" value="ECO:0007669"/>
    <property type="project" value="UniProtKB-KW"/>
</dbReference>
<dbReference type="Gramene" id="CDF32726">
    <property type="protein sequence ID" value="CDF32726"/>
    <property type="gene ID" value="CHC_T00001590001"/>
</dbReference>
<dbReference type="InterPro" id="IPR043502">
    <property type="entry name" value="DNA/RNA_pol_sf"/>
</dbReference>
<evidence type="ECO:0000313" key="10">
    <source>
        <dbReference type="EMBL" id="CDF32726.1"/>
    </source>
</evidence>
<dbReference type="EMBL" id="HG001553">
    <property type="protein sequence ID" value="CDF32726.1"/>
    <property type="molecule type" value="Genomic_DNA"/>
</dbReference>
<dbReference type="InterPro" id="IPR001584">
    <property type="entry name" value="Integrase_cat-core"/>
</dbReference>
<keyword evidence="6" id="KW-0695">RNA-directed DNA polymerase</keyword>
<dbReference type="FunFam" id="3.30.420.10:FF:000032">
    <property type="entry name" value="Retrovirus-related Pol polyprotein from transposon 297-like Protein"/>
    <property type="match status" value="1"/>
</dbReference>
<dbReference type="PROSITE" id="PS50013">
    <property type="entry name" value="CHROMO_2"/>
    <property type="match status" value="1"/>
</dbReference>
<dbReference type="OrthoDB" id="441971at2759"/>
<organism evidence="10 11">
    <name type="scientific">Chondrus crispus</name>
    <name type="common">Carrageen Irish moss</name>
    <name type="synonym">Polymorpha crispa</name>
    <dbReference type="NCBI Taxonomy" id="2769"/>
    <lineage>
        <taxon>Eukaryota</taxon>
        <taxon>Rhodophyta</taxon>
        <taxon>Florideophyceae</taxon>
        <taxon>Rhodymeniophycidae</taxon>
        <taxon>Gigartinales</taxon>
        <taxon>Gigartinaceae</taxon>
        <taxon>Chondrus</taxon>
    </lineage>
</organism>
<dbReference type="GeneID" id="17320218"/>
<dbReference type="PANTHER" id="PTHR37984">
    <property type="entry name" value="PROTEIN CBG26694"/>
    <property type="match status" value="1"/>
</dbReference>
<dbReference type="OMA" id="KGRRFKW"/>
<dbReference type="InterPro" id="IPR036397">
    <property type="entry name" value="RNaseH_sf"/>
</dbReference>
<dbReference type="FunFam" id="1.10.340.70:FF:000001">
    <property type="entry name" value="Retrovirus-related Pol polyprotein from transposon gypsy-like Protein"/>
    <property type="match status" value="1"/>
</dbReference>
<dbReference type="Proteomes" id="UP000012073">
    <property type="component" value="Unassembled WGS sequence"/>
</dbReference>
<dbReference type="CDD" id="cd09274">
    <property type="entry name" value="RNase_HI_RT_Ty3"/>
    <property type="match status" value="1"/>
</dbReference>
<dbReference type="InterPro" id="IPR012337">
    <property type="entry name" value="RNaseH-like_sf"/>
</dbReference>
<reference evidence="11" key="1">
    <citation type="journal article" date="2013" name="Proc. Natl. Acad. Sci. U.S.A.">
        <title>Genome structure and metabolic features in the red seaweed Chondrus crispus shed light on evolution of the Archaeplastida.</title>
        <authorList>
            <person name="Collen J."/>
            <person name="Porcel B."/>
            <person name="Carre W."/>
            <person name="Ball S.G."/>
            <person name="Chaparro C."/>
            <person name="Tonon T."/>
            <person name="Barbeyron T."/>
            <person name="Michel G."/>
            <person name="Noel B."/>
            <person name="Valentin K."/>
            <person name="Elias M."/>
            <person name="Artiguenave F."/>
            <person name="Arun A."/>
            <person name="Aury J.M."/>
            <person name="Barbosa-Neto J.F."/>
            <person name="Bothwell J.H."/>
            <person name="Bouget F.Y."/>
            <person name="Brillet L."/>
            <person name="Cabello-Hurtado F."/>
            <person name="Capella-Gutierrez S."/>
            <person name="Charrier B."/>
            <person name="Cladiere L."/>
            <person name="Cock J.M."/>
            <person name="Coelho S.M."/>
            <person name="Colleoni C."/>
            <person name="Czjzek M."/>
            <person name="Da Silva C."/>
            <person name="Delage L."/>
            <person name="Denoeud F."/>
            <person name="Deschamps P."/>
            <person name="Dittami S.M."/>
            <person name="Gabaldon T."/>
            <person name="Gachon C.M."/>
            <person name="Groisillier A."/>
            <person name="Herve C."/>
            <person name="Jabbari K."/>
            <person name="Katinka M."/>
            <person name="Kloareg B."/>
            <person name="Kowalczyk N."/>
            <person name="Labadie K."/>
            <person name="Leblanc C."/>
            <person name="Lopez P.J."/>
            <person name="McLachlan D.H."/>
            <person name="Meslet-Cladiere L."/>
            <person name="Moustafa A."/>
            <person name="Nehr Z."/>
            <person name="Nyvall Collen P."/>
            <person name="Panaud O."/>
            <person name="Partensky F."/>
            <person name="Poulain J."/>
            <person name="Rensing S.A."/>
            <person name="Rousvoal S."/>
            <person name="Samson G."/>
            <person name="Symeonidi A."/>
            <person name="Weissenbach J."/>
            <person name="Zambounis A."/>
            <person name="Wincker P."/>
            <person name="Boyen C."/>
        </authorList>
    </citation>
    <scope>NUCLEOTIDE SEQUENCE [LARGE SCALE GENOMIC DNA]</scope>
    <source>
        <strain evidence="11">cv. Stackhouse</strain>
    </source>
</reference>
<dbReference type="SMART" id="SM00298">
    <property type="entry name" value="CHROMO"/>
    <property type="match status" value="1"/>
</dbReference>
<dbReference type="InterPro" id="IPR041588">
    <property type="entry name" value="Integrase_H2C2"/>
</dbReference>
<dbReference type="Pfam" id="PF00665">
    <property type="entry name" value="rve"/>
    <property type="match status" value="1"/>
</dbReference>
<dbReference type="FunFam" id="3.10.20.370:FF:000001">
    <property type="entry name" value="Retrovirus-related Pol polyprotein from transposon 17.6-like protein"/>
    <property type="match status" value="1"/>
</dbReference>
<dbReference type="PhylomeDB" id="R7Q5S0"/>
<keyword evidence="5" id="KW-0378">Hydrolase</keyword>
<dbReference type="SUPFAM" id="SSF54160">
    <property type="entry name" value="Chromo domain-like"/>
    <property type="match status" value="1"/>
</dbReference>
<dbReference type="InterPro" id="IPR000953">
    <property type="entry name" value="Chromo/chromo_shadow_dom"/>
</dbReference>
<dbReference type="GO" id="GO:0003676">
    <property type="term" value="F:nucleic acid binding"/>
    <property type="evidence" value="ECO:0007669"/>
    <property type="project" value="InterPro"/>
</dbReference>
<dbReference type="KEGG" id="ccp:CHC_T00001590001"/>
<dbReference type="SUPFAM" id="SSF53098">
    <property type="entry name" value="Ribonuclease H-like"/>
    <property type="match status" value="1"/>
</dbReference>
<proteinExistence type="predicted"/>
<feature type="domain" description="Integrase catalytic" evidence="9">
    <location>
        <begin position="414"/>
        <end position="573"/>
    </location>
</feature>
<keyword evidence="4" id="KW-0255">Endonuclease</keyword>